<proteinExistence type="predicted"/>
<evidence type="ECO:0000313" key="1">
    <source>
        <dbReference type="EMBL" id="OQX37551.1"/>
    </source>
</evidence>
<keyword evidence="2" id="KW-1185">Reference proteome</keyword>
<dbReference type="EMBL" id="MUIE01000047">
    <property type="protein sequence ID" value="OQX37551.1"/>
    <property type="molecule type" value="Genomic_DNA"/>
</dbReference>
<dbReference type="Proteomes" id="UP000243361">
    <property type="component" value="Unassembled WGS sequence"/>
</dbReference>
<dbReference type="AlphaFoldDB" id="A0A657PQE2"/>
<dbReference type="SUPFAM" id="SSF46894">
    <property type="entry name" value="C-terminal effector domain of the bipartite response regulators"/>
    <property type="match status" value="1"/>
</dbReference>
<name>A0A657PQE2_9GAMM</name>
<gene>
    <name evidence="1" type="ORF">B0D84_00525</name>
</gene>
<sequence length="165" mass="17520">MSVSIGEVCGGMAEQIEKGERHRFVLYVDSARPDLSQTVVGEYDLSPTLLRIAGAIEQCGAGVLKLRGSSHGSNNYPFSLTGSGVSLLPITSTRLDNQASIRRASTGVARIDEMLGGEGYLLGLSPRAVENHRARIFAKLNLSGLGQLIGRATALRLLRATGAIR</sequence>
<dbReference type="PANTHER" id="PTHR42926">
    <property type="match status" value="1"/>
</dbReference>
<protein>
    <submittedName>
        <fullName evidence="1">Uncharacterized protein</fullName>
    </submittedName>
</protein>
<dbReference type="Gene3D" id="1.10.10.10">
    <property type="entry name" value="Winged helix-like DNA-binding domain superfamily/Winged helix DNA-binding domain"/>
    <property type="match status" value="1"/>
</dbReference>
<dbReference type="PANTHER" id="PTHR42926:SF1">
    <property type="entry name" value="CIRCADIAN CLOCK OSCILLATOR PROTEIN KAIC 1"/>
    <property type="match status" value="1"/>
</dbReference>
<evidence type="ECO:0000313" key="2">
    <source>
        <dbReference type="Proteomes" id="UP000243361"/>
    </source>
</evidence>
<organism evidence="1 2">
    <name type="scientific">Candidatus Sedimenticola endophacoides</name>
    <dbReference type="NCBI Taxonomy" id="2548426"/>
    <lineage>
        <taxon>Bacteria</taxon>
        <taxon>Pseudomonadati</taxon>
        <taxon>Pseudomonadota</taxon>
        <taxon>Gammaproteobacteria</taxon>
        <taxon>Chromatiales</taxon>
        <taxon>Sedimenticolaceae</taxon>
        <taxon>Sedimenticola</taxon>
    </lineage>
</organism>
<dbReference type="GO" id="GO:0006355">
    <property type="term" value="P:regulation of DNA-templated transcription"/>
    <property type="evidence" value="ECO:0007669"/>
    <property type="project" value="InterPro"/>
</dbReference>
<comment type="caution">
    <text evidence="1">The sequence shown here is derived from an EMBL/GenBank/DDBJ whole genome shotgun (WGS) entry which is preliminary data.</text>
</comment>
<reference evidence="1" key="1">
    <citation type="submission" date="2017-02" db="EMBL/GenBank/DDBJ databases">
        <title>Novel co-symbiosis in the unique lucinid bivalve Phacoides pectinatus.</title>
        <authorList>
            <person name="Lim S.J."/>
            <person name="Davis B.G."/>
            <person name="Gill D.E."/>
            <person name="Engel A.S."/>
            <person name="Anderson L.C."/>
            <person name="Campbell B.J."/>
        </authorList>
    </citation>
    <scope>NUCLEOTIDE SEQUENCE [LARGE SCALE GENOMIC DNA]</scope>
    <source>
        <strain evidence="1">LUC13016_P6</strain>
    </source>
</reference>
<accession>A0A657PQE2</accession>
<dbReference type="InterPro" id="IPR036388">
    <property type="entry name" value="WH-like_DNA-bd_sf"/>
</dbReference>
<dbReference type="GO" id="GO:0003677">
    <property type="term" value="F:DNA binding"/>
    <property type="evidence" value="ECO:0007669"/>
    <property type="project" value="InterPro"/>
</dbReference>
<dbReference type="InterPro" id="IPR016032">
    <property type="entry name" value="Sig_transdc_resp-reg_C-effctor"/>
</dbReference>
<dbReference type="InterPro" id="IPR051347">
    <property type="entry name" value="Circadian_clock_KaiC-rel"/>
</dbReference>